<dbReference type="KEGG" id="psoj:PHYSODRAFT_263732"/>
<reference evidence="1 2" key="1">
    <citation type="journal article" date="2006" name="Science">
        <title>Phytophthora genome sequences uncover evolutionary origins and mechanisms of pathogenesis.</title>
        <authorList>
            <person name="Tyler B.M."/>
            <person name="Tripathy S."/>
            <person name="Zhang X."/>
            <person name="Dehal P."/>
            <person name="Jiang R.H."/>
            <person name="Aerts A."/>
            <person name="Arredondo F.D."/>
            <person name="Baxter L."/>
            <person name="Bensasson D."/>
            <person name="Beynon J.L."/>
            <person name="Chapman J."/>
            <person name="Damasceno C.M."/>
            <person name="Dorrance A.E."/>
            <person name="Dou D."/>
            <person name="Dickerman A.W."/>
            <person name="Dubchak I.L."/>
            <person name="Garbelotto M."/>
            <person name="Gijzen M."/>
            <person name="Gordon S.G."/>
            <person name="Govers F."/>
            <person name="Grunwald N.J."/>
            <person name="Huang W."/>
            <person name="Ivors K.L."/>
            <person name="Jones R.W."/>
            <person name="Kamoun S."/>
            <person name="Krampis K."/>
            <person name="Lamour K.H."/>
            <person name="Lee M.K."/>
            <person name="McDonald W.H."/>
            <person name="Medina M."/>
            <person name="Meijer H.J."/>
            <person name="Nordberg E.K."/>
            <person name="Maclean D.J."/>
            <person name="Ospina-Giraldo M.D."/>
            <person name="Morris P.F."/>
            <person name="Phuntumart V."/>
            <person name="Putnam N.H."/>
            <person name="Rash S."/>
            <person name="Rose J.K."/>
            <person name="Sakihama Y."/>
            <person name="Salamov A.A."/>
            <person name="Savidor A."/>
            <person name="Scheuring C.F."/>
            <person name="Smith B.M."/>
            <person name="Sobral B.W."/>
            <person name="Terry A."/>
            <person name="Torto-Alalibo T.A."/>
            <person name="Win J."/>
            <person name="Xu Z."/>
            <person name="Zhang H."/>
            <person name="Grigoriev I.V."/>
            <person name="Rokhsar D.S."/>
            <person name="Boore J.L."/>
        </authorList>
    </citation>
    <scope>NUCLEOTIDE SEQUENCE [LARGE SCALE GENOMIC DNA]</scope>
    <source>
        <strain evidence="1 2">P6497</strain>
    </source>
</reference>
<dbReference type="EMBL" id="JH159153">
    <property type="protein sequence ID" value="EGZ19873.1"/>
    <property type="molecule type" value="Genomic_DNA"/>
</dbReference>
<keyword evidence="2" id="KW-1185">Reference proteome</keyword>
<protein>
    <submittedName>
        <fullName evidence="1">Uncharacterized protein</fullName>
    </submittedName>
</protein>
<evidence type="ECO:0000313" key="1">
    <source>
        <dbReference type="EMBL" id="EGZ19873.1"/>
    </source>
</evidence>
<proteinExistence type="predicted"/>
<dbReference type="GeneID" id="20639529"/>
<gene>
    <name evidence="1" type="ORF">PHYSODRAFT_263732</name>
</gene>
<dbReference type="RefSeq" id="XP_009522590.1">
    <property type="nucleotide sequence ID" value="XM_009524295.1"/>
</dbReference>
<evidence type="ECO:0000313" key="2">
    <source>
        <dbReference type="Proteomes" id="UP000002640"/>
    </source>
</evidence>
<organism evidence="1 2">
    <name type="scientific">Phytophthora sojae (strain P6497)</name>
    <name type="common">Soybean stem and root rot agent</name>
    <name type="synonym">Phytophthora megasperma f. sp. glycines</name>
    <dbReference type="NCBI Taxonomy" id="1094619"/>
    <lineage>
        <taxon>Eukaryota</taxon>
        <taxon>Sar</taxon>
        <taxon>Stramenopiles</taxon>
        <taxon>Oomycota</taxon>
        <taxon>Peronosporomycetes</taxon>
        <taxon>Peronosporales</taxon>
        <taxon>Peronosporaceae</taxon>
        <taxon>Phytophthora</taxon>
    </lineage>
</organism>
<dbReference type="InParanoid" id="G4ZBF1"/>
<name>G4ZBF1_PHYSP</name>
<dbReference type="Proteomes" id="UP000002640">
    <property type="component" value="Unassembled WGS sequence"/>
</dbReference>
<accession>G4ZBF1</accession>
<dbReference type="SMR" id="G4ZBF1"/>
<dbReference type="AlphaFoldDB" id="G4ZBF1"/>
<sequence length="111" mass="12654">MTQRMPSKATMAVFQVERRLQQARYITYHHCTNVLSVLLETLPLEQRELALVRLMLLMFEELDTLMPVALMARILLVLGVQLLEVVSQLLLQMLGAVMLSHWCVGTSDSLT</sequence>